<dbReference type="GO" id="GO:0007030">
    <property type="term" value="P:Golgi organization"/>
    <property type="evidence" value="ECO:0007669"/>
    <property type="project" value="TreeGrafter"/>
</dbReference>
<dbReference type="Proteomes" id="UP000271098">
    <property type="component" value="Unassembled WGS sequence"/>
</dbReference>
<dbReference type="WBParaSite" id="GPUH_0001091301-mRNA-1">
    <property type="protein sequence ID" value="GPUH_0001091301-mRNA-1"/>
    <property type="gene ID" value="GPUH_0001091301"/>
</dbReference>
<evidence type="ECO:0000313" key="5">
    <source>
        <dbReference type="WBParaSite" id="GPUH_0001091301-mRNA-1"/>
    </source>
</evidence>
<dbReference type="PANTHER" id="PTHR13402:SF6">
    <property type="entry name" value="SECRETORY 16, ISOFORM I"/>
    <property type="match status" value="1"/>
</dbReference>
<gene>
    <name evidence="3" type="ORF">GPUH_LOCUS10900</name>
</gene>
<dbReference type="GO" id="GO:0070971">
    <property type="term" value="C:endoplasmic reticulum exit site"/>
    <property type="evidence" value="ECO:0007669"/>
    <property type="project" value="TreeGrafter"/>
</dbReference>
<dbReference type="EMBL" id="UYRT01078220">
    <property type="protein sequence ID" value="VDN18065.1"/>
    <property type="molecule type" value="Genomic_DNA"/>
</dbReference>
<proteinExistence type="predicted"/>
<dbReference type="GO" id="GO:0070973">
    <property type="term" value="P:protein localization to endoplasmic reticulum exit site"/>
    <property type="evidence" value="ECO:0007669"/>
    <property type="project" value="TreeGrafter"/>
</dbReference>
<keyword evidence="4" id="KW-1185">Reference proteome</keyword>
<protein>
    <submittedName>
        <fullName evidence="5">Sec16 domain-containing protein</fullName>
    </submittedName>
</protein>
<accession>A0A183DQA9</accession>
<feature type="region of interest" description="Disordered" evidence="1">
    <location>
        <begin position="178"/>
        <end position="200"/>
    </location>
</feature>
<dbReference type="Gene3D" id="1.25.40.1030">
    <property type="match status" value="1"/>
</dbReference>
<evidence type="ECO:0000313" key="3">
    <source>
        <dbReference type="EMBL" id="VDN18065.1"/>
    </source>
</evidence>
<dbReference type="Pfam" id="PF12932">
    <property type="entry name" value="Sec16"/>
    <property type="match status" value="1"/>
</dbReference>
<dbReference type="AlphaFoldDB" id="A0A183DQA9"/>
<sequence>MFPRHQHLSDVFAQSSPEKDFSENDDETSGSDSEIARIHYEQEMTRRAAATATASMRYNAVSATAPNEYYYFGVIQLPQERVHQVMCRMPPPQEYFSLPPIEKAAYLFYCTLYQHHYQPVDLFHKKFNREYFSYMCEGDSAELALWKICKHTQDEFIAKRSVNHLKAYEMSQKQLFSDDRETLDSRQSEHGSRCDDESDHLSIDSGLKEPMKFRVAHSFLRFGVGGRVVVLNAQNSENILEIRDLKSLIGEDKLIRLSNAVDSFRGPLIPGRTPTHSVRLYVQRQIELILRSEAYRTNLPNEAANDCLLIWQLLEMLVQQQGRVTGPDLSRLLMTGCHLAEHRRHVKEKFNSSSPIIFSEHSVDSKAYDRFTQFLLGGHLKAMRDGLYSDAMILARRLCIGDPQELERIETAFLSHRSEQNPVMTLLSVASGQPAPVLVTIVLANLNTPMALGTVHQLGCVLARREQHAAADFCFLAVSLLAPGYDPFQPIPKKEDESSEVRKHITLIHATLRTIPEMDLECLKE</sequence>
<dbReference type="PANTHER" id="PTHR13402">
    <property type="entry name" value="RGPR-RELATED"/>
    <property type="match status" value="1"/>
</dbReference>
<reference evidence="5" key="1">
    <citation type="submission" date="2016-06" db="UniProtKB">
        <authorList>
            <consortium name="WormBaseParasite"/>
        </authorList>
    </citation>
    <scope>IDENTIFICATION</scope>
</reference>
<feature type="region of interest" description="Disordered" evidence="1">
    <location>
        <begin position="1"/>
        <end position="33"/>
    </location>
</feature>
<evidence type="ECO:0000256" key="1">
    <source>
        <dbReference type="SAM" id="MobiDB-lite"/>
    </source>
</evidence>
<evidence type="ECO:0000259" key="2">
    <source>
        <dbReference type="Pfam" id="PF12932"/>
    </source>
</evidence>
<dbReference type="GO" id="GO:0012507">
    <property type="term" value="C:ER to Golgi transport vesicle membrane"/>
    <property type="evidence" value="ECO:0007669"/>
    <property type="project" value="TreeGrafter"/>
</dbReference>
<organism evidence="5">
    <name type="scientific">Gongylonema pulchrum</name>
    <dbReference type="NCBI Taxonomy" id="637853"/>
    <lineage>
        <taxon>Eukaryota</taxon>
        <taxon>Metazoa</taxon>
        <taxon>Ecdysozoa</taxon>
        <taxon>Nematoda</taxon>
        <taxon>Chromadorea</taxon>
        <taxon>Rhabditida</taxon>
        <taxon>Spirurina</taxon>
        <taxon>Spiruromorpha</taxon>
        <taxon>Spiruroidea</taxon>
        <taxon>Gongylonematidae</taxon>
        <taxon>Gongylonema</taxon>
    </lineage>
</organism>
<dbReference type="InterPro" id="IPR024340">
    <property type="entry name" value="Sec16_CCD"/>
</dbReference>
<reference evidence="3 4" key="2">
    <citation type="submission" date="2018-11" db="EMBL/GenBank/DDBJ databases">
        <authorList>
            <consortium name="Pathogen Informatics"/>
        </authorList>
    </citation>
    <scope>NUCLEOTIDE SEQUENCE [LARGE SCALE GENOMIC DNA]</scope>
</reference>
<dbReference type="OrthoDB" id="8918678at2759"/>
<evidence type="ECO:0000313" key="4">
    <source>
        <dbReference type="Proteomes" id="UP000271098"/>
    </source>
</evidence>
<name>A0A183DQA9_9BILA</name>
<feature type="domain" description="Sec16 central conserved" evidence="2">
    <location>
        <begin position="218"/>
        <end position="322"/>
    </location>
</feature>